<evidence type="ECO:0000256" key="3">
    <source>
        <dbReference type="ARBA" id="ARBA00022840"/>
    </source>
</evidence>
<evidence type="ECO:0000256" key="2">
    <source>
        <dbReference type="ARBA" id="ARBA00022741"/>
    </source>
</evidence>
<comment type="caution">
    <text evidence="5">The sequence shown here is derived from an EMBL/GenBank/DDBJ whole genome shotgun (WGS) entry which is preliminary data.</text>
</comment>
<dbReference type="Gene3D" id="3.40.50.300">
    <property type="entry name" value="P-loop containing nucleotide triphosphate hydrolases"/>
    <property type="match status" value="1"/>
</dbReference>
<dbReference type="Proteomes" id="UP000586095">
    <property type="component" value="Unassembled WGS sequence"/>
</dbReference>
<dbReference type="GO" id="GO:0016887">
    <property type="term" value="F:ATP hydrolysis activity"/>
    <property type="evidence" value="ECO:0007669"/>
    <property type="project" value="InterPro"/>
</dbReference>
<keyword evidence="1" id="KW-0813">Transport</keyword>
<dbReference type="EMBL" id="JACCBD010000001">
    <property type="protein sequence ID" value="NYD27663.1"/>
    <property type="molecule type" value="Genomic_DNA"/>
</dbReference>
<evidence type="ECO:0000313" key="5">
    <source>
        <dbReference type="EMBL" id="NYD27663.1"/>
    </source>
</evidence>
<dbReference type="PROSITE" id="PS50893">
    <property type="entry name" value="ABC_TRANSPORTER_2"/>
    <property type="match status" value="1"/>
</dbReference>
<dbReference type="AlphaFoldDB" id="A0A852QYZ6"/>
<dbReference type="GO" id="GO:0005886">
    <property type="term" value="C:plasma membrane"/>
    <property type="evidence" value="ECO:0007669"/>
    <property type="project" value="TreeGrafter"/>
</dbReference>
<dbReference type="InterPro" id="IPR027417">
    <property type="entry name" value="P-loop_NTPase"/>
</dbReference>
<evidence type="ECO:0000256" key="1">
    <source>
        <dbReference type="ARBA" id="ARBA00022448"/>
    </source>
</evidence>
<dbReference type="InterPro" id="IPR003593">
    <property type="entry name" value="AAA+_ATPase"/>
</dbReference>
<proteinExistence type="predicted"/>
<accession>A0A852QYZ6</accession>
<feature type="domain" description="ABC transporter" evidence="4">
    <location>
        <begin position="13"/>
        <end position="241"/>
    </location>
</feature>
<name>A0A852QYZ6_9MICO</name>
<dbReference type="InterPro" id="IPR003439">
    <property type="entry name" value="ABC_transporter-like_ATP-bd"/>
</dbReference>
<sequence>MADSVTVPRPWLLSAEGLTKSFGPTHALVDADFTIFPGEAVAIMGPSGSGKSTLLHALAGIEPADSGTVILRRTAATGSSDAGFDDLATLSDAARSALRLRRFGFVFQHGMLVPELRAWENVALPLLLAGASRDTARHRAADELERLGLAGLEDRRIGQLSGGEAQRVAIARALAPRPTLIFADEPTGALDSVTAGGVLDALLASSTGPARALLIVTHDEGVAARCDRVVRLRDGSVEARS</sequence>
<dbReference type="RefSeq" id="WP_185987509.1">
    <property type="nucleotide sequence ID" value="NZ_BAAALZ010000001.1"/>
</dbReference>
<evidence type="ECO:0000259" key="4">
    <source>
        <dbReference type="PROSITE" id="PS50893"/>
    </source>
</evidence>
<dbReference type="InterPro" id="IPR015854">
    <property type="entry name" value="ABC_transpr_LolD-like"/>
</dbReference>
<dbReference type="PANTHER" id="PTHR24220:SF685">
    <property type="entry name" value="ABC TRANSPORTER RELATED"/>
    <property type="match status" value="1"/>
</dbReference>
<organism evidence="5 6">
    <name type="scientific">Leucobacter aridicollis</name>
    <dbReference type="NCBI Taxonomy" id="283878"/>
    <lineage>
        <taxon>Bacteria</taxon>
        <taxon>Bacillati</taxon>
        <taxon>Actinomycetota</taxon>
        <taxon>Actinomycetes</taxon>
        <taxon>Micrococcales</taxon>
        <taxon>Microbacteriaceae</taxon>
        <taxon>Leucobacter</taxon>
    </lineage>
</organism>
<dbReference type="GO" id="GO:0022857">
    <property type="term" value="F:transmembrane transporter activity"/>
    <property type="evidence" value="ECO:0007669"/>
    <property type="project" value="TreeGrafter"/>
</dbReference>
<protein>
    <submittedName>
        <fullName evidence="5">Putative ABC transport system ATP-binding protein</fullName>
    </submittedName>
</protein>
<keyword evidence="2" id="KW-0547">Nucleotide-binding</keyword>
<dbReference type="InterPro" id="IPR017871">
    <property type="entry name" value="ABC_transporter-like_CS"/>
</dbReference>
<keyword evidence="3 5" id="KW-0067">ATP-binding</keyword>
<dbReference type="InterPro" id="IPR017911">
    <property type="entry name" value="MacB-like_ATP-bd"/>
</dbReference>
<gene>
    <name evidence="5" type="ORF">BJ960_002466</name>
</gene>
<dbReference type="Pfam" id="PF00005">
    <property type="entry name" value="ABC_tran"/>
    <property type="match status" value="1"/>
</dbReference>
<dbReference type="PANTHER" id="PTHR24220">
    <property type="entry name" value="IMPORT ATP-BINDING PROTEIN"/>
    <property type="match status" value="1"/>
</dbReference>
<dbReference type="CDD" id="cd03255">
    <property type="entry name" value="ABC_MJ0796_LolCDE_FtsE"/>
    <property type="match status" value="1"/>
</dbReference>
<evidence type="ECO:0000313" key="6">
    <source>
        <dbReference type="Proteomes" id="UP000586095"/>
    </source>
</evidence>
<dbReference type="SUPFAM" id="SSF52540">
    <property type="entry name" value="P-loop containing nucleoside triphosphate hydrolases"/>
    <property type="match status" value="1"/>
</dbReference>
<dbReference type="PROSITE" id="PS00211">
    <property type="entry name" value="ABC_TRANSPORTER_1"/>
    <property type="match status" value="1"/>
</dbReference>
<keyword evidence="6" id="KW-1185">Reference proteome</keyword>
<reference evidence="5 6" key="1">
    <citation type="submission" date="2020-07" db="EMBL/GenBank/DDBJ databases">
        <title>Sequencing the genomes of 1000 actinobacteria strains.</title>
        <authorList>
            <person name="Klenk H.-P."/>
        </authorList>
    </citation>
    <scope>NUCLEOTIDE SEQUENCE [LARGE SCALE GENOMIC DNA]</scope>
    <source>
        <strain evidence="5 6">DSM 17380</strain>
    </source>
</reference>
<dbReference type="SMART" id="SM00382">
    <property type="entry name" value="AAA"/>
    <property type="match status" value="1"/>
</dbReference>
<dbReference type="GO" id="GO:0005524">
    <property type="term" value="F:ATP binding"/>
    <property type="evidence" value="ECO:0007669"/>
    <property type="project" value="UniProtKB-KW"/>
</dbReference>